<keyword evidence="6 10" id="KW-0378">Hydrolase</keyword>
<reference evidence="11" key="1">
    <citation type="submission" date="2023-03" db="EMBL/GenBank/DDBJ databases">
        <title>Massive genome expansion in bonnet fungi (Mycena s.s.) driven by repeated elements and novel gene families across ecological guilds.</title>
        <authorList>
            <consortium name="Lawrence Berkeley National Laboratory"/>
            <person name="Harder C.B."/>
            <person name="Miyauchi S."/>
            <person name="Viragh M."/>
            <person name="Kuo A."/>
            <person name="Thoen E."/>
            <person name="Andreopoulos B."/>
            <person name="Lu D."/>
            <person name="Skrede I."/>
            <person name="Drula E."/>
            <person name="Henrissat B."/>
            <person name="Morin E."/>
            <person name="Kohler A."/>
            <person name="Barry K."/>
            <person name="LaButti K."/>
            <person name="Morin E."/>
            <person name="Salamov A."/>
            <person name="Lipzen A."/>
            <person name="Mereny Z."/>
            <person name="Hegedus B."/>
            <person name="Baldrian P."/>
            <person name="Stursova M."/>
            <person name="Weitz H."/>
            <person name="Taylor A."/>
            <person name="Grigoriev I.V."/>
            <person name="Nagy L.G."/>
            <person name="Martin F."/>
            <person name="Kauserud H."/>
        </authorList>
    </citation>
    <scope>NUCLEOTIDE SEQUENCE</scope>
    <source>
        <strain evidence="11">CBHHK067</strain>
    </source>
</reference>
<dbReference type="EC" id="3.2.1.132" evidence="10"/>
<comment type="caution">
    <text evidence="11">The sequence shown here is derived from an EMBL/GenBank/DDBJ whole genome shotgun (WGS) entry which is preliminary data.</text>
</comment>
<dbReference type="AlphaFoldDB" id="A0AAD7MAJ8"/>
<comment type="function">
    <text evidence="10">Chitosanase catalyzing the endo-type cleavage of chitosan, the deacylated form of chitin. Chitosanase may be crucial in the degradation of the deacetylated portion of chitin in the fungal cell wall.</text>
</comment>
<comment type="similarity">
    <text evidence="3 10">Belongs to the glycosyl hydrolase 75 family.</text>
</comment>
<keyword evidence="7" id="KW-0119">Carbohydrate metabolism</keyword>
<dbReference type="Pfam" id="PF07335">
    <property type="entry name" value="Glyco_hydro_75"/>
    <property type="match status" value="1"/>
</dbReference>
<evidence type="ECO:0000256" key="9">
    <source>
        <dbReference type="ARBA" id="ARBA00023326"/>
    </source>
</evidence>
<dbReference type="PANTHER" id="PTHR42061">
    <property type="entry name" value="ENDO-CHITOSANASE"/>
    <property type="match status" value="1"/>
</dbReference>
<keyword evidence="8 10" id="KW-0326">Glycosidase</keyword>
<dbReference type="InterPro" id="IPR009939">
    <property type="entry name" value="Chitosanase_fungal"/>
</dbReference>
<dbReference type="EMBL" id="JARKIE010000004">
    <property type="protein sequence ID" value="KAJ7708339.1"/>
    <property type="molecule type" value="Genomic_DNA"/>
</dbReference>
<evidence type="ECO:0000256" key="2">
    <source>
        <dbReference type="ARBA" id="ARBA00004613"/>
    </source>
</evidence>
<evidence type="ECO:0000256" key="5">
    <source>
        <dbReference type="ARBA" id="ARBA00022729"/>
    </source>
</evidence>
<gene>
    <name evidence="11" type="ORF">B0H17DRAFT_1125091</name>
</gene>
<keyword evidence="5" id="KW-0732">Signal</keyword>
<evidence type="ECO:0000313" key="12">
    <source>
        <dbReference type="Proteomes" id="UP001221757"/>
    </source>
</evidence>
<comment type="subcellular location">
    <subcellularLocation>
        <location evidence="2 10">Secreted</location>
    </subcellularLocation>
</comment>
<dbReference type="GO" id="GO:0000272">
    <property type="term" value="P:polysaccharide catabolic process"/>
    <property type="evidence" value="ECO:0007669"/>
    <property type="project" value="UniProtKB-KW"/>
</dbReference>
<keyword evidence="4" id="KW-0964">Secreted</keyword>
<evidence type="ECO:0000256" key="1">
    <source>
        <dbReference type="ARBA" id="ARBA00000405"/>
    </source>
</evidence>
<evidence type="ECO:0000313" key="11">
    <source>
        <dbReference type="EMBL" id="KAJ7708339.1"/>
    </source>
</evidence>
<dbReference type="PANTHER" id="PTHR42061:SF6">
    <property type="entry name" value="ENDO-CHITOSANASE"/>
    <property type="match status" value="1"/>
</dbReference>
<sequence>MKETLKPNTLGAIICDGKMFYAIFGDTNGANPQVIGEGSLLLGKACFDNGKTQINGTHGHDPSNVAYTDGLENLKIPKGVGMQMIDLAALKMLGDQQVRLLVLDLNLNPWAHVIEGRSSLGPQWTSKYQGAGRYGWDSPRLWYCPYTLPTYTANSTHNLRVPGQSPMDGEDAELLCGADPDEEGSEVEPLPNIEGGPDSKCIGFDVVHPLAFQEPTDRWLALKIANNGIIIALTLGEKYPGWQTKHALEDA</sequence>
<evidence type="ECO:0000256" key="7">
    <source>
        <dbReference type="ARBA" id="ARBA00023277"/>
    </source>
</evidence>
<comment type="catalytic activity">
    <reaction evidence="1 10">
        <text>Endohydrolysis of beta-(1-&gt;4)-linkages between D-glucosamine residues in a partly acetylated chitosan.</text>
        <dbReference type="EC" id="3.2.1.132"/>
    </reaction>
</comment>
<name>A0AAD7MAJ8_MYCRO</name>
<accession>A0AAD7MAJ8</accession>
<dbReference type="GO" id="GO:0016977">
    <property type="term" value="F:chitosanase activity"/>
    <property type="evidence" value="ECO:0007669"/>
    <property type="project" value="UniProtKB-EC"/>
</dbReference>
<organism evidence="11 12">
    <name type="scientific">Mycena rosella</name>
    <name type="common">Pink bonnet</name>
    <name type="synonym">Agaricus rosellus</name>
    <dbReference type="NCBI Taxonomy" id="1033263"/>
    <lineage>
        <taxon>Eukaryota</taxon>
        <taxon>Fungi</taxon>
        <taxon>Dikarya</taxon>
        <taxon>Basidiomycota</taxon>
        <taxon>Agaricomycotina</taxon>
        <taxon>Agaricomycetes</taxon>
        <taxon>Agaricomycetidae</taxon>
        <taxon>Agaricales</taxon>
        <taxon>Marasmiineae</taxon>
        <taxon>Mycenaceae</taxon>
        <taxon>Mycena</taxon>
    </lineage>
</organism>
<dbReference type="GO" id="GO:0005576">
    <property type="term" value="C:extracellular region"/>
    <property type="evidence" value="ECO:0007669"/>
    <property type="project" value="UniProtKB-SubCell"/>
</dbReference>
<evidence type="ECO:0000256" key="8">
    <source>
        <dbReference type="ARBA" id="ARBA00023295"/>
    </source>
</evidence>
<evidence type="ECO:0000256" key="4">
    <source>
        <dbReference type="ARBA" id="ARBA00022525"/>
    </source>
</evidence>
<evidence type="ECO:0000256" key="6">
    <source>
        <dbReference type="ARBA" id="ARBA00022801"/>
    </source>
</evidence>
<keyword evidence="9 10" id="KW-0624">Polysaccharide degradation</keyword>
<keyword evidence="12" id="KW-1185">Reference proteome</keyword>
<dbReference type="Proteomes" id="UP001221757">
    <property type="component" value="Unassembled WGS sequence"/>
</dbReference>
<proteinExistence type="inferred from homology"/>
<protein>
    <recommendedName>
        <fullName evidence="10">Endo-chitosanase</fullName>
        <ecNumber evidence="10">3.2.1.132</ecNumber>
    </recommendedName>
</protein>
<evidence type="ECO:0000256" key="10">
    <source>
        <dbReference type="RuleBase" id="RU361208"/>
    </source>
</evidence>
<evidence type="ECO:0000256" key="3">
    <source>
        <dbReference type="ARBA" id="ARBA00007799"/>
    </source>
</evidence>